<dbReference type="InterPro" id="IPR029510">
    <property type="entry name" value="Ald_DH_CS_GLU"/>
</dbReference>
<gene>
    <name evidence="6" type="primary">gabD_2</name>
    <name evidence="6" type="ORF">GCM10011487_21510</name>
</gene>
<dbReference type="InterPro" id="IPR016163">
    <property type="entry name" value="Ald_DH_C"/>
</dbReference>
<dbReference type="GO" id="GO:0009450">
    <property type="term" value="P:gamma-aminobutyric acid catabolic process"/>
    <property type="evidence" value="ECO:0007669"/>
    <property type="project" value="InterPro"/>
</dbReference>
<dbReference type="CDD" id="cd07103">
    <property type="entry name" value="ALDH_F5_SSADH_GabD"/>
    <property type="match status" value="1"/>
</dbReference>
<protein>
    <submittedName>
        <fullName evidence="6">NAD-dependent succinate-semialdehyde dehydrogenase</fullName>
    </submittedName>
</protein>
<dbReference type="InterPro" id="IPR016162">
    <property type="entry name" value="Ald_DH_N"/>
</dbReference>
<keyword evidence="7" id="KW-1185">Reference proteome</keyword>
<comment type="similarity">
    <text evidence="1 4">Belongs to the aldehyde dehydrogenase family.</text>
</comment>
<dbReference type="InterPro" id="IPR010102">
    <property type="entry name" value="Succ_semiAld_DH"/>
</dbReference>
<evidence type="ECO:0000256" key="3">
    <source>
        <dbReference type="PROSITE-ProRule" id="PRU10007"/>
    </source>
</evidence>
<dbReference type="FunFam" id="3.40.309.10:FF:000004">
    <property type="entry name" value="Succinate-semialdehyde dehydrogenase I"/>
    <property type="match status" value="1"/>
</dbReference>
<dbReference type="AlphaFoldDB" id="A0A829YB53"/>
<dbReference type="InterPro" id="IPR016161">
    <property type="entry name" value="Ald_DH/histidinol_DH"/>
</dbReference>
<dbReference type="NCBIfam" id="TIGR01780">
    <property type="entry name" value="SSADH"/>
    <property type="match status" value="1"/>
</dbReference>
<proteinExistence type="inferred from homology"/>
<dbReference type="Gene3D" id="3.40.605.10">
    <property type="entry name" value="Aldehyde Dehydrogenase, Chain A, domain 1"/>
    <property type="match status" value="1"/>
</dbReference>
<evidence type="ECO:0000256" key="2">
    <source>
        <dbReference type="ARBA" id="ARBA00023002"/>
    </source>
</evidence>
<dbReference type="InterPro" id="IPR050740">
    <property type="entry name" value="Aldehyde_DH_Superfamily"/>
</dbReference>
<dbReference type="PANTHER" id="PTHR43353:SF5">
    <property type="entry name" value="SUCCINATE-SEMIALDEHYDE DEHYDROGENASE, MITOCHONDRIAL"/>
    <property type="match status" value="1"/>
</dbReference>
<keyword evidence="2 4" id="KW-0560">Oxidoreductase</keyword>
<evidence type="ECO:0000313" key="7">
    <source>
        <dbReference type="Proteomes" id="UP000445000"/>
    </source>
</evidence>
<evidence type="ECO:0000256" key="1">
    <source>
        <dbReference type="ARBA" id="ARBA00009986"/>
    </source>
</evidence>
<dbReference type="InterPro" id="IPR016160">
    <property type="entry name" value="Ald_DH_CS_CYS"/>
</dbReference>
<evidence type="ECO:0000259" key="5">
    <source>
        <dbReference type="Pfam" id="PF00171"/>
    </source>
</evidence>
<dbReference type="PROSITE" id="PS00070">
    <property type="entry name" value="ALDEHYDE_DEHYDR_CYS"/>
    <property type="match status" value="1"/>
</dbReference>
<feature type="domain" description="Aldehyde dehydrogenase" evidence="5">
    <location>
        <begin position="28"/>
        <end position="483"/>
    </location>
</feature>
<dbReference type="GO" id="GO:0004777">
    <property type="term" value="F:succinate-semialdehyde dehydrogenase (NAD+) activity"/>
    <property type="evidence" value="ECO:0007669"/>
    <property type="project" value="TreeGrafter"/>
</dbReference>
<dbReference type="InterPro" id="IPR015590">
    <property type="entry name" value="Aldehyde_DH_dom"/>
</dbReference>
<organism evidence="6 7">
    <name type="scientific">Steroidobacter agaridevorans</name>
    <dbReference type="NCBI Taxonomy" id="2695856"/>
    <lineage>
        <taxon>Bacteria</taxon>
        <taxon>Pseudomonadati</taxon>
        <taxon>Pseudomonadota</taxon>
        <taxon>Gammaproteobacteria</taxon>
        <taxon>Steroidobacterales</taxon>
        <taxon>Steroidobacteraceae</taxon>
        <taxon>Steroidobacter</taxon>
    </lineage>
</organism>
<dbReference type="FunFam" id="3.40.605.10:FF:000005">
    <property type="entry name" value="Succinate-semialdehyde dehydrogenase I"/>
    <property type="match status" value="1"/>
</dbReference>
<accession>A0A829YB53</accession>
<dbReference type="Gene3D" id="3.40.309.10">
    <property type="entry name" value="Aldehyde Dehydrogenase, Chain A, domain 2"/>
    <property type="match status" value="1"/>
</dbReference>
<dbReference type="Proteomes" id="UP000445000">
    <property type="component" value="Unassembled WGS sequence"/>
</dbReference>
<sequence>MDTKMERSRLGLARPDLLREAAYIDGEWISANAVIGVNNPATGGLLGSVPELGAAETTQAVAAADRAFVTWSAKSAAERATVLRRWYELIVKHTEDLARLMTAEQGKPLAEARGEVTYAASFIEWFAEEARRAYGGIIPGHLPDKRLLVLKQPVGVVAAITPWNFPAAMITRKVAPALAVGCTVVLKPSELTPFSALALALLASEAGVPPGVFNVVTGEPRAIGEVLTTDARVRKFTFTGSTPVGKMLAARCMSTVKRVSLELGGNAPFIVFDDADIAQAVEGAIASKFRNTGQTCVCANRFLVHSAVYDEFAIRLSQRVSALVVGDGLEGPTQQGPLINSAALGKVERHIADAREQGGRVLTGGARKHGNFHEPTVITGVTPRMALFHEETFGPVAGLLRFDDEAQAVALANDTSAGLAAYVYTRDLSRAWRVSEALRYGMVGLNTGLISTAVAPFGGVKESGVGREGSSYGIDDYLDIKFVCSEISAG</sequence>
<evidence type="ECO:0000256" key="4">
    <source>
        <dbReference type="RuleBase" id="RU003345"/>
    </source>
</evidence>
<dbReference type="SUPFAM" id="SSF53720">
    <property type="entry name" value="ALDH-like"/>
    <property type="match status" value="1"/>
</dbReference>
<reference evidence="7" key="1">
    <citation type="submission" date="2020-01" db="EMBL/GenBank/DDBJ databases">
        <title>'Steroidobacter agaridevorans' sp. nov., agar-degrading bacteria isolated from rhizosphere soils.</title>
        <authorList>
            <person name="Ikenaga M."/>
            <person name="Kataoka M."/>
            <person name="Murouchi A."/>
            <person name="Katsuragi S."/>
            <person name="Sakai M."/>
        </authorList>
    </citation>
    <scope>NUCLEOTIDE SEQUENCE [LARGE SCALE GENOMIC DNA]</scope>
    <source>
        <strain evidence="7">YU21-B</strain>
    </source>
</reference>
<dbReference type="PANTHER" id="PTHR43353">
    <property type="entry name" value="SUCCINATE-SEMIALDEHYDE DEHYDROGENASE, MITOCHONDRIAL"/>
    <property type="match status" value="1"/>
</dbReference>
<dbReference type="EMBL" id="BLJN01000002">
    <property type="protein sequence ID" value="GFE80151.1"/>
    <property type="molecule type" value="Genomic_DNA"/>
</dbReference>
<evidence type="ECO:0000313" key="6">
    <source>
        <dbReference type="EMBL" id="GFE80151.1"/>
    </source>
</evidence>
<dbReference type="Pfam" id="PF00171">
    <property type="entry name" value="Aldedh"/>
    <property type="match status" value="1"/>
</dbReference>
<dbReference type="PROSITE" id="PS00687">
    <property type="entry name" value="ALDEHYDE_DEHYDR_GLU"/>
    <property type="match status" value="1"/>
</dbReference>
<name>A0A829YB53_9GAMM</name>
<feature type="active site" evidence="3">
    <location>
        <position position="262"/>
    </location>
</feature>
<comment type="caution">
    <text evidence="6">The sequence shown here is derived from an EMBL/GenBank/DDBJ whole genome shotgun (WGS) entry which is preliminary data.</text>
</comment>
<dbReference type="GO" id="GO:0005829">
    <property type="term" value="C:cytosol"/>
    <property type="evidence" value="ECO:0007669"/>
    <property type="project" value="TreeGrafter"/>
</dbReference>